<keyword evidence="7" id="KW-0325">Glycoprotein</keyword>
<evidence type="ECO:0000256" key="6">
    <source>
        <dbReference type="ARBA" id="ARBA00023157"/>
    </source>
</evidence>
<dbReference type="GO" id="GO:0004568">
    <property type="term" value="F:chitinase activity"/>
    <property type="evidence" value="ECO:0007669"/>
    <property type="project" value="TreeGrafter"/>
</dbReference>
<dbReference type="GO" id="GO:0005975">
    <property type="term" value="P:carbohydrate metabolic process"/>
    <property type="evidence" value="ECO:0007669"/>
    <property type="project" value="InterPro"/>
</dbReference>
<evidence type="ECO:0000256" key="8">
    <source>
        <dbReference type="SAM" id="SignalP"/>
    </source>
</evidence>
<dbReference type="CDD" id="cd02873">
    <property type="entry name" value="GH18_IDGF"/>
    <property type="match status" value="1"/>
</dbReference>
<dbReference type="GO" id="GO:0008061">
    <property type="term" value="F:chitin binding"/>
    <property type="evidence" value="ECO:0007669"/>
    <property type="project" value="InterPro"/>
</dbReference>
<keyword evidence="3" id="KW-0217">Developmental protein</keyword>
<proteinExistence type="inferred from homology"/>
<dbReference type="SMART" id="SM00636">
    <property type="entry name" value="Glyco_18"/>
    <property type="match status" value="1"/>
</dbReference>
<dbReference type="InterPro" id="IPR015520">
    <property type="entry name" value="IDGF"/>
</dbReference>
<evidence type="ECO:0000256" key="3">
    <source>
        <dbReference type="ARBA" id="ARBA00022473"/>
    </source>
</evidence>
<dbReference type="PROSITE" id="PS51910">
    <property type="entry name" value="GH18_2"/>
    <property type="match status" value="1"/>
</dbReference>
<comment type="similarity">
    <text evidence="2">Belongs to the glycosyl hydrolase 18 family. IDGF subfamily.</text>
</comment>
<dbReference type="PANTHER" id="PTHR11177:SF235">
    <property type="entry name" value="CHITINASE-LIKE PROTEIN IDGF1-RELATED"/>
    <property type="match status" value="1"/>
</dbReference>
<dbReference type="Gene3D" id="3.20.20.80">
    <property type="entry name" value="Glycosidases"/>
    <property type="match status" value="1"/>
</dbReference>
<name>A0A0K8UA57_BACLA</name>
<dbReference type="Gene3D" id="3.10.50.10">
    <property type="match status" value="1"/>
</dbReference>
<dbReference type="EMBL" id="GDHF01028858">
    <property type="protein sequence ID" value="JAI23456.1"/>
    <property type="molecule type" value="Transcribed_RNA"/>
</dbReference>
<dbReference type="OrthoDB" id="76388at2759"/>
<dbReference type="AlphaFoldDB" id="A0A0K8UA57"/>
<dbReference type="GO" id="GO:0005576">
    <property type="term" value="C:extracellular region"/>
    <property type="evidence" value="ECO:0007669"/>
    <property type="project" value="UniProtKB-SubCell"/>
</dbReference>
<keyword evidence="4" id="KW-0964">Secreted</keyword>
<dbReference type="PANTHER" id="PTHR11177">
    <property type="entry name" value="CHITINASE"/>
    <property type="match status" value="1"/>
</dbReference>
<dbReference type="GO" id="GO:0006032">
    <property type="term" value="P:chitin catabolic process"/>
    <property type="evidence" value="ECO:0007669"/>
    <property type="project" value="TreeGrafter"/>
</dbReference>
<evidence type="ECO:0000259" key="9">
    <source>
        <dbReference type="PROSITE" id="PS51910"/>
    </source>
</evidence>
<dbReference type="InterPro" id="IPR011583">
    <property type="entry name" value="Chitinase_II/V-like_cat"/>
</dbReference>
<reference evidence="10" key="1">
    <citation type="submission" date="2015-06" db="EMBL/GenBank/DDBJ databases">
        <authorList>
            <person name="Hoefler B.C."/>
            <person name="Straight P.D."/>
        </authorList>
    </citation>
    <scope>NUCLEOTIDE SEQUENCE</scope>
</reference>
<organism evidence="10">
    <name type="scientific">Bactrocera latifrons</name>
    <name type="common">Malaysian fruit fly</name>
    <name type="synonym">Chaetodacus latifrons</name>
    <dbReference type="NCBI Taxonomy" id="174628"/>
    <lineage>
        <taxon>Eukaryota</taxon>
        <taxon>Metazoa</taxon>
        <taxon>Ecdysozoa</taxon>
        <taxon>Arthropoda</taxon>
        <taxon>Hexapoda</taxon>
        <taxon>Insecta</taxon>
        <taxon>Pterygota</taxon>
        <taxon>Neoptera</taxon>
        <taxon>Endopterygota</taxon>
        <taxon>Diptera</taxon>
        <taxon>Brachycera</taxon>
        <taxon>Muscomorpha</taxon>
        <taxon>Tephritoidea</taxon>
        <taxon>Tephritidae</taxon>
        <taxon>Bactrocera</taxon>
        <taxon>Bactrocera</taxon>
    </lineage>
</organism>
<dbReference type="FunFam" id="3.20.20.80:FF:000071">
    <property type="entry name" value="Imaginal disc growth factor"/>
    <property type="match status" value="1"/>
</dbReference>
<keyword evidence="5 8" id="KW-0732">Signal</keyword>
<dbReference type="InterPro" id="IPR001223">
    <property type="entry name" value="Glyco_hydro18_cat"/>
</dbReference>
<dbReference type="InterPro" id="IPR050314">
    <property type="entry name" value="Glycosyl_Hydrlase_18"/>
</dbReference>
<dbReference type="SUPFAM" id="SSF51445">
    <property type="entry name" value="(Trans)glycosidases"/>
    <property type="match status" value="1"/>
</dbReference>
<protein>
    <submittedName>
        <fullName evidence="10">Chitinase-like protein Idgf1</fullName>
    </submittedName>
</protein>
<sequence length="445" mass="49933">MSKSKSMRFINAVALLCAVLIPPSALAADKNLVCFYDSASYLRQGFAKLLPTDLELGLNFCSHLIYGYAGLKPQTHEVYSLNVDLDMFHYHEILLLKAKYPKMKVFLSVGGDRDVDEANPLKYLGLLESGKEGQQNFIDSSIALLKRNGFDGLDLALQLPRNKPRKVHGTVGSYWKKFKKLFTGDFVVDPLASEHKEQFTDFSKNLRYALQRANLSLALTVLPNVNSTWYFDVPKIQNNFEFINLLAFDFLTPTRNPDEADYTAPIYPLTEQNRLPHYNIEYQVDYWLTNQCPGAKINLGIATYGRAWRLTPDSGLSGVPVVAETDGPAPAGLQSQIAGLLSWPEICAKMPNNVNADYRGENAPLRKVTDLEQRYGNYALRPADENGEHGMWVSYDDPDFAAIKASYVRTKGLGGVALYDLSYDDFRGLCTGLKFPILRAIKHFL</sequence>
<feature type="signal peptide" evidence="8">
    <location>
        <begin position="1"/>
        <end position="27"/>
    </location>
</feature>
<comment type="subcellular location">
    <subcellularLocation>
        <location evidence="1">Secreted</location>
    </subcellularLocation>
</comment>
<evidence type="ECO:0000313" key="10">
    <source>
        <dbReference type="EMBL" id="JAI23456.1"/>
    </source>
</evidence>
<feature type="domain" description="GH18" evidence="9">
    <location>
        <begin position="30"/>
        <end position="445"/>
    </location>
</feature>
<dbReference type="FunFam" id="3.10.50.10:FF:000007">
    <property type="entry name" value="chitinase-like protein Idgf4"/>
    <property type="match status" value="1"/>
</dbReference>
<dbReference type="SUPFAM" id="SSF54556">
    <property type="entry name" value="Chitinase insertion domain"/>
    <property type="match status" value="1"/>
</dbReference>
<dbReference type="InterPro" id="IPR017853">
    <property type="entry name" value="GH"/>
</dbReference>
<evidence type="ECO:0000256" key="1">
    <source>
        <dbReference type="ARBA" id="ARBA00004613"/>
    </source>
</evidence>
<dbReference type="InterPro" id="IPR029070">
    <property type="entry name" value="Chitinase_insertion_sf"/>
</dbReference>
<accession>A0A0K8UA57</accession>
<gene>
    <name evidence="10" type="primary">Idgf1</name>
    <name evidence="10" type="ORF">c0_g1_i1</name>
</gene>
<keyword evidence="6" id="KW-1015">Disulfide bond</keyword>
<evidence type="ECO:0000256" key="2">
    <source>
        <dbReference type="ARBA" id="ARBA00006606"/>
    </source>
</evidence>
<dbReference type="Pfam" id="PF00704">
    <property type="entry name" value="Glyco_hydro_18"/>
    <property type="match status" value="1"/>
</dbReference>
<evidence type="ECO:0000256" key="4">
    <source>
        <dbReference type="ARBA" id="ARBA00022525"/>
    </source>
</evidence>
<evidence type="ECO:0000256" key="7">
    <source>
        <dbReference type="ARBA" id="ARBA00023180"/>
    </source>
</evidence>
<evidence type="ECO:0000256" key="5">
    <source>
        <dbReference type="ARBA" id="ARBA00022729"/>
    </source>
</evidence>
<feature type="chain" id="PRO_5005520874" evidence="8">
    <location>
        <begin position="28"/>
        <end position="445"/>
    </location>
</feature>